<dbReference type="EMBL" id="BNBT01000083">
    <property type="protein sequence ID" value="GHE74023.1"/>
    <property type="molecule type" value="Genomic_DNA"/>
</dbReference>
<evidence type="ECO:0000313" key="2">
    <source>
        <dbReference type="Proteomes" id="UP000608024"/>
    </source>
</evidence>
<proteinExistence type="predicted"/>
<organism evidence="1 2">
    <name type="scientific">Streptomyces longispororuber</name>
    <dbReference type="NCBI Taxonomy" id="68230"/>
    <lineage>
        <taxon>Bacteria</taxon>
        <taxon>Bacillati</taxon>
        <taxon>Actinomycetota</taxon>
        <taxon>Actinomycetes</taxon>
        <taxon>Kitasatosporales</taxon>
        <taxon>Streptomycetaceae</taxon>
        <taxon>Streptomyces</taxon>
    </lineage>
</organism>
<sequence length="136" mass="15544">MTSTSLDRDSLKALFQAAHQVLELPEGQLPEGTWTPEDRSLMISTMRRLRKRIDHATAVKFTVDQKLEPLEVSEIAQSDSTNEVEVSISPRSATAWTQLLNLPVSRMSPRELHLRTGYEMEELRAAIHKFSRLRDD</sequence>
<dbReference type="AlphaFoldDB" id="A0A919DR96"/>
<reference evidence="1" key="2">
    <citation type="submission" date="2020-09" db="EMBL/GenBank/DDBJ databases">
        <authorList>
            <person name="Sun Q."/>
            <person name="Ohkuma M."/>
        </authorList>
    </citation>
    <scope>NUCLEOTIDE SEQUENCE</scope>
    <source>
        <strain evidence="1">JCM 4784</strain>
    </source>
</reference>
<name>A0A919DR96_9ACTN</name>
<accession>A0A919DR96</accession>
<reference evidence="1" key="1">
    <citation type="journal article" date="2014" name="Int. J. Syst. Evol. Microbiol.">
        <title>Complete genome sequence of Corynebacterium casei LMG S-19264T (=DSM 44701T), isolated from a smear-ripened cheese.</title>
        <authorList>
            <consortium name="US DOE Joint Genome Institute (JGI-PGF)"/>
            <person name="Walter F."/>
            <person name="Albersmeier A."/>
            <person name="Kalinowski J."/>
            <person name="Ruckert C."/>
        </authorList>
    </citation>
    <scope>NUCLEOTIDE SEQUENCE</scope>
    <source>
        <strain evidence="1">JCM 4784</strain>
    </source>
</reference>
<dbReference type="Proteomes" id="UP000608024">
    <property type="component" value="Unassembled WGS sequence"/>
</dbReference>
<comment type="caution">
    <text evidence="1">The sequence shown here is derived from an EMBL/GenBank/DDBJ whole genome shotgun (WGS) entry which is preliminary data.</text>
</comment>
<evidence type="ECO:0000313" key="1">
    <source>
        <dbReference type="EMBL" id="GHE74023.1"/>
    </source>
</evidence>
<dbReference type="RefSeq" id="WP_190138064.1">
    <property type="nucleotide sequence ID" value="NZ_BNBT01000083.1"/>
</dbReference>
<protein>
    <submittedName>
        <fullName evidence="1">Uncharacterized protein</fullName>
    </submittedName>
</protein>
<gene>
    <name evidence="1" type="ORF">GCM10018785_47710</name>
</gene>
<keyword evidence="2" id="KW-1185">Reference proteome</keyword>